<keyword evidence="9" id="KW-1185">Reference proteome</keyword>
<keyword evidence="1" id="KW-0805">Transcription regulation</keyword>
<evidence type="ECO:0000259" key="5">
    <source>
        <dbReference type="PROSITE" id="PS50977"/>
    </source>
</evidence>
<name>A0A9Q4GML3_9CORY</name>
<dbReference type="PROSITE" id="PS50977">
    <property type="entry name" value="HTH_TETR_2"/>
    <property type="match status" value="1"/>
</dbReference>
<dbReference type="AlphaFoldDB" id="A0A9Q4GML3"/>
<feature type="domain" description="HTH tetR-type" evidence="5">
    <location>
        <begin position="10"/>
        <end position="70"/>
    </location>
</feature>
<dbReference type="InterPro" id="IPR050109">
    <property type="entry name" value="HTH-type_TetR-like_transc_reg"/>
</dbReference>
<dbReference type="InterPro" id="IPR009057">
    <property type="entry name" value="Homeodomain-like_sf"/>
</dbReference>
<keyword evidence="3" id="KW-0804">Transcription</keyword>
<dbReference type="EMBL" id="JAPMKV010000009">
    <property type="protein sequence ID" value="MCX7445803.1"/>
    <property type="molecule type" value="Genomic_DNA"/>
</dbReference>
<accession>A0A9Q4GML3</accession>
<dbReference type="Pfam" id="PF00440">
    <property type="entry name" value="TetR_N"/>
    <property type="match status" value="1"/>
</dbReference>
<evidence type="ECO:0000256" key="2">
    <source>
        <dbReference type="ARBA" id="ARBA00023125"/>
    </source>
</evidence>
<dbReference type="SUPFAM" id="SSF46689">
    <property type="entry name" value="Homeodomain-like"/>
    <property type="match status" value="1"/>
</dbReference>
<proteinExistence type="predicted"/>
<dbReference type="Proteomes" id="UP001071478">
    <property type="component" value="Unassembled WGS sequence"/>
</dbReference>
<dbReference type="InterPro" id="IPR001647">
    <property type="entry name" value="HTH_TetR"/>
</dbReference>
<feature type="DNA-binding region" description="H-T-H motif" evidence="4">
    <location>
        <begin position="33"/>
        <end position="52"/>
    </location>
</feature>
<dbReference type="Proteomes" id="UP001081709">
    <property type="component" value="Unassembled WGS sequence"/>
</dbReference>
<gene>
    <name evidence="6" type="ORF">OS125_11225</name>
    <name evidence="7" type="ORF">OS129_11035</name>
</gene>
<organism evidence="7 8">
    <name type="scientific">Corynebacterium pygosceleis</name>
    <dbReference type="NCBI Taxonomy" id="2800406"/>
    <lineage>
        <taxon>Bacteria</taxon>
        <taxon>Bacillati</taxon>
        <taxon>Actinomycetota</taxon>
        <taxon>Actinomycetes</taxon>
        <taxon>Mycobacteriales</taxon>
        <taxon>Corynebacteriaceae</taxon>
        <taxon>Corynebacterium</taxon>
    </lineage>
</organism>
<keyword evidence="2 4" id="KW-0238">DNA-binding</keyword>
<dbReference type="PRINTS" id="PR00455">
    <property type="entry name" value="HTHTETR"/>
</dbReference>
<dbReference type="GO" id="GO:0000976">
    <property type="term" value="F:transcription cis-regulatory region binding"/>
    <property type="evidence" value="ECO:0007669"/>
    <property type="project" value="TreeGrafter"/>
</dbReference>
<dbReference type="PANTHER" id="PTHR30055:SF234">
    <property type="entry name" value="HTH-TYPE TRANSCRIPTIONAL REGULATOR BETI"/>
    <property type="match status" value="1"/>
</dbReference>
<dbReference type="RefSeq" id="WP_248168417.1">
    <property type="nucleotide sequence ID" value="NZ_JALNJA010000004.1"/>
</dbReference>
<reference evidence="7" key="1">
    <citation type="submission" date="2022-11" db="EMBL/GenBank/DDBJ databases">
        <title>Corynebacterium sp. isolated from Penguins.</title>
        <authorList>
            <person name="Sedlar K."/>
            <person name="Svec P."/>
        </authorList>
    </citation>
    <scope>NUCLEOTIDE SEQUENCE</scope>
    <source>
        <strain evidence="6">P7003</strain>
        <strain evidence="7">P7374</strain>
    </source>
</reference>
<evidence type="ECO:0000256" key="3">
    <source>
        <dbReference type="ARBA" id="ARBA00023163"/>
    </source>
</evidence>
<sequence length="214" mass="23569">MSGRRGRPLTVSRDRVIEIAARQIRDNGAAGFSMRGVAEEIGVTAMALYHHFDCKNTLIAEAFLHTLKSRTPVDLPADTVERLVAIAVEIINQLDDFPFAREMVISGEDTSIVFGALYRDFAATAHASGVPDAEIIRAVQSLRRIIVGEVIARQVDRVACEDGRSLYRGDTLPGSMPWDPEEAERLLEDGARSYSVDELLRAVAVEMLGQHVHN</sequence>
<evidence type="ECO:0000256" key="4">
    <source>
        <dbReference type="PROSITE-ProRule" id="PRU00335"/>
    </source>
</evidence>
<protein>
    <submittedName>
        <fullName evidence="7">TetR/AcrR family transcriptional regulator</fullName>
    </submittedName>
</protein>
<evidence type="ECO:0000256" key="1">
    <source>
        <dbReference type="ARBA" id="ARBA00023015"/>
    </source>
</evidence>
<evidence type="ECO:0000313" key="7">
    <source>
        <dbReference type="EMBL" id="MCX7469400.1"/>
    </source>
</evidence>
<dbReference type="EMBL" id="JAPMKU010000007">
    <property type="protein sequence ID" value="MCX7469400.1"/>
    <property type="molecule type" value="Genomic_DNA"/>
</dbReference>
<dbReference type="GO" id="GO:0003700">
    <property type="term" value="F:DNA-binding transcription factor activity"/>
    <property type="evidence" value="ECO:0007669"/>
    <property type="project" value="TreeGrafter"/>
</dbReference>
<comment type="caution">
    <text evidence="7">The sequence shown here is derived from an EMBL/GenBank/DDBJ whole genome shotgun (WGS) entry which is preliminary data.</text>
</comment>
<evidence type="ECO:0000313" key="8">
    <source>
        <dbReference type="Proteomes" id="UP001071478"/>
    </source>
</evidence>
<evidence type="ECO:0000313" key="6">
    <source>
        <dbReference type="EMBL" id="MCX7445803.1"/>
    </source>
</evidence>
<dbReference type="PANTHER" id="PTHR30055">
    <property type="entry name" value="HTH-TYPE TRANSCRIPTIONAL REGULATOR RUTR"/>
    <property type="match status" value="1"/>
</dbReference>
<dbReference type="Gene3D" id="1.10.357.10">
    <property type="entry name" value="Tetracycline Repressor, domain 2"/>
    <property type="match status" value="1"/>
</dbReference>
<evidence type="ECO:0000313" key="9">
    <source>
        <dbReference type="Proteomes" id="UP001081709"/>
    </source>
</evidence>